<dbReference type="Pfam" id="PF01323">
    <property type="entry name" value="DSBA"/>
    <property type="match status" value="1"/>
</dbReference>
<dbReference type="InterPro" id="IPR036249">
    <property type="entry name" value="Thioredoxin-like_sf"/>
</dbReference>
<dbReference type="AlphaFoldDB" id="A0A4Y7PJJ9"/>
<keyword evidence="3" id="KW-1185">Reference proteome</keyword>
<gene>
    <name evidence="2" type="ORF">BD410DRAFT_135144</name>
</gene>
<dbReference type="PANTHER" id="PTHR13887:SF41">
    <property type="entry name" value="THIOREDOXIN SUPERFAMILY PROTEIN"/>
    <property type="match status" value="1"/>
</dbReference>
<dbReference type="InterPro" id="IPR001853">
    <property type="entry name" value="DSBA-like_thioredoxin_dom"/>
</dbReference>
<evidence type="ECO:0000313" key="2">
    <source>
        <dbReference type="EMBL" id="TDL15181.1"/>
    </source>
</evidence>
<dbReference type="Gene3D" id="3.40.30.10">
    <property type="entry name" value="Glutaredoxin"/>
    <property type="match status" value="1"/>
</dbReference>
<dbReference type="Proteomes" id="UP000294933">
    <property type="component" value="Unassembled WGS sequence"/>
</dbReference>
<evidence type="ECO:0000259" key="1">
    <source>
        <dbReference type="Pfam" id="PF01323"/>
    </source>
</evidence>
<dbReference type="CDD" id="cd03024">
    <property type="entry name" value="DsbA_FrnE"/>
    <property type="match status" value="1"/>
</dbReference>
<sequence>MSSIIPKRSIKVDVISDVLCPFCFLGKRKLDRAIKITNQKGLNVKVERKFHPFLLRPDLKLDSSLIEKKFGKEGARQRETALRESGQEEGINFSGDGTVSQTTDAHRLSAYAYDKGGEEMQLTLLDNLFCGHFEQGRDFGSHEFLAEQAVVSRLFPTKDEAKAWLSTDKKKEEVLLEIACVELTGVTGVPLFIIDNKYTIAGAQDPDVFVNLFEKLAHSE</sequence>
<organism evidence="2 3">
    <name type="scientific">Rickenella mellea</name>
    <dbReference type="NCBI Taxonomy" id="50990"/>
    <lineage>
        <taxon>Eukaryota</taxon>
        <taxon>Fungi</taxon>
        <taxon>Dikarya</taxon>
        <taxon>Basidiomycota</taxon>
        <taxon>Agaricomycotina</taxon>
        <taxon>Agaricomycetes</taxon>
        <taxon>Hymenochaetales</taxon>
        <taxon>Rickenellaceae</taxon>
        <taxon>Rickenella</taxon>
    </lineage>
</organism>
<name>A0A4Y7PJJ9_9AGAM</name>
<protein>
    <submittedName>
        <fullName evidence="2">Thioredoxin-like protein</fullName>
    </submittedName>
</protein>
<feature type="domain" description="DSBA-like thioredoxin" evidence="1">
    <location>
        <begin position="12"/>
        <end position="212"/>
    </location>
</feature>
<evidence type="ECO:0000313" key="3">
    <source>
        <dbReference type="Proteomes" id="UP000294933"/>
    </source>
</evidence>
<proteinExistence type="predicted"/>
<dbReference type="PANTHER" id="PTHR13887">
    <property type="entry name" value="GLUTATHIONE S-TRANSFERASE KAPPA"/>
    <property type="match status" value="1"/>
</dbReference>
<accession>A0A4Y7PJJ9</accession>
<reference evidence="2 3" key="1">
    <citation type="submission" date="2018-06" db="EMBL/GenBank/DDBJ databases">
        <title>A transcriptomic atlas of mushroom development highlights an independent origin of complex multicellularity.</title>
        <authorList>
            <consortium name="DOE Joint Genome Institute"/>
            <person name="Krizsan K."/>
            <person name="Almasi E."/>
            <person name="Merenyi Z."/>
            <person name="Sahu N."/>
            <person name="Viragh M."/>
            <person name="Koszo T."/>
            <person name="Mondo S."/>
            <person name="Kiss B."/>
            <person name="Balint B."/>
            <person name="Kues U."/>
            <person name="Barry K."/>
            <person name="Hegedus J.C."/>
            <person name="Henrissat B."/>
            <person name="Johnson J."/>
            <person name="Lipzen A."/>
            <person name="Ohm R."/>
            <person name="Nagy I."/>
            <person name="Pangilinan J."/>
            <person name="Yan J."/>
            <person name="Xiong Y."/>
            <person name="Grigoriev I.V."/>
            <person name="Hibbett D.S."/>
            <person name="Nagy L.G."/>
        </authorList>
    </citation>
    <scope>NUCLEOTIDE SEQUENCE [LARGE SCALE GENOMIC DNA]</scope>
    <source>
        <strain evidence="2 3">SZMC22713</strain>
    </source>
</reference>
<dbReference type="EMBL" id="ML170286">
    <property type="protein sequence ID" value="TDL15181.1"/>
    <property type="molecule type" value="Genomic_DNA"/>
</dbReference>
<dbReference type="VEuPathDB" id="FungiDB:BD410DRAFT_135144"/>
<dbReference type="OrthoDB" id="1930760at2759"/>
<dbReference type="GO" id="GO:0016491">
    <property type="term" value="F:oxidoreductase activity"/>
    <property type="evidence" value="ECO:0007669"/>
    <property type="project" value="InterPro"/>
</dbReference>
<dbReference type="SUPFAM" id="SSF52833">
    <property type="entry name" value="Thioredoxin-like"/>
    <property type="match status" value="1"/>
</dbReference>